<reference evidence="1 2" key="1">
    <citation type="submission" date="2019-10" db="EMBL/GenBank/DDBJ databases">
        <title>Nocardioides novel species isolated from the excrement of Marmot.</title>
        <authorList>
            <person name="Zhang G."/>
        </authorList>
    </citation>
    <scope>NUCLEOTIDE SEQUENCE [LARGE SCALE GENOMIC DNA]</scope>
    <source>
        <strain evidence="2">zg-579</strain>
    </source>
</reference>
<dbReference type="EMBL" id="WLCI01000006">
    <property type="protein sequence ID" value="MTB94613.1"/>
    <property type="molecule type" value="Genomic_DNA"/>
</dbReference>
<dbReference type="RefSeq" id="WP_154614408.1">
    <property type="nucleotide sequence ID" value="NZ_CP053660.1"/>
</dbReference>
<accession>A0A6I3IW06</accession>
<keyword evidence="2" id="KW-1185">Reference proteome</keyword>
<proteinExistence type="predicted"/>
<name>A0A6I3IW06_9ACTN</name>
<sequence length="319" mass="35178">MMIPTKTRPADDPRNGPVLLRRDLLAHGYTSSAIQRLLCRGDLVRVRPGAYVGPDVWRALDEGGRFGLRGRAVLGQARTTMALSHVSALAELGAPLWGFDLRDVHVTRTDGTWGRHEAGVYSHVGRIAPADLATVNGVLVTNPARAAIESCAVGPSEAAFCALNDLLHRGLVTDSDLRSQVVEMESWPGTLAGEVLLRLADARIESVGESRAFWLFYQHHVPKPVLQHEVKDGTGRVVARLDFAWPELGVWVEFDGRSKYEKHRRPGESIADAVVREKNREDLVRRLTGWRCIRITWSDLQDPARVADIVLAALFPAVA</sequence>
<dbReference type="AlphaFoldDB" id="A0A6I3IW06"/>
<evidence type="ECO:0000313" key="2">
    <source>
        <dbReference type="Proteomes" id="UP000433406"/>
    </source>
</evidence>
<evidence type="ECO:0000313" key="1">
    <source>
        <dbReference type="EMBL" id="MTB94613.1"/>
    </source>
</evidence>
<gene>
    <name evidence="1" type="ORF">GGQ22_05920</name>
</gene>
<protein>
    <submittedName>
        <fullName evidence="1">Uncharacterized protein</fullName>
    </submittedName>
</protein>
<organism evidence="1 2">
    <name type="scientific">Nocardioides marmotae</name>
    <dbReference type="NCBI Taxonomy" id="2663857"/>
    <lineage>
        <taxon>Bacteria</taxon>
        <taxon>Bacillati</taxon>
        <taxon>Actinomycetota</taxon>
        <taxon>Actinomycetes</taxon>
        <taxon>Propionibacteriales</taxon>
        <taxon>Nocardioidaceae</taxon>
        <taxon>Nocardioides</taxon>
    </lineage>
</organism>
<comment type="caution">
    <text evidence="1">The sequence shown here is derived from an EMBL/GenBank/DDBJ whole genome shotgun (WGS) entry which is preliminary data.</text>
</comment>
<dbReference type="Proteomes" id="UP000433406">
    <property type="component" value="Unassembled WGS sequence"/>
</dbReference>